<dbReference type="HOGENOM" id="CLU_1327135_0_0_1"/>
<feature type="compositionally biased region" description="Basic and acidic residues" evidence="1">
    <location>
        <begin position="34"/>
        <end position="58"/>
    </location>
</feature>
<accession>A0A0C9W007</accession>
<organism evidence="2 3">
    <name type="scientific">Sphaerobolus stellatus (strain SS14)</name>
    <dbReference type="NCBI Taxonomy" id="990650"/>
    <lineage>
        <taxon>Eukaryota</taxon>
        <taxon>Fungi</taxon>
        <taxon>Dikarya</taxon>
        <taxon>Basidiomycota</taxon>
        <taxon>Agaricomycotina</taxon>
        <taxon>Agaricomycetes</taxon>
        <taxon>Phallomycetidae</taxon>
        <taxon>Geastrales</taxon>
        <taxon>Sphaerobolaceae</taxon>
        <taxon>Sphaerobolus</taxon>
    </lineage>
</organism>
<gene>
    <name evidence="2" type="ORF">M422DRAFT_779328</name>
</gene>
<evidence type="ECO:0000313" key="3">
    <source>
        <dbReference type="Proteomes" id="UP000054279"/>
    </source>
</evidence>
<dbReference type="Proteomes" id="UP000054279">
    <property type="component" value="Unassembled WGS sequence"/>
</dbReference>
<evidence type="ECO:0000256" key="1">
    <source>
        <dbReference type="SAM" id="MobiDB-lite"/>
    </source>
</evidence>
<feature type="compositionally biased region" description="Basic residues" evidence="1">
    <location>
        <begin position="24"/>
        <end position="33"/>
    </location>
</feature>
<protein>
    <submittedName>
        <fullName evidence="2">Uncharacterized protein</fullName>
    </submittedName>
</protein>
<dbReference type="EMBL" id="KN837118">
    <property type="protein sequence ID" value="KIJ44201.1"/>
    <property type="molecule type" value="Genomic_DNA"/>
</dbReference>
<name>A0A0C9W007_SPHS4</name>
<feature type="region of interest" description="Disordered" evidence="1">
    <location>
        <begin position="1"/>
        <end position="83"/>
    </location>
</feature>
<evidence type="ECO:0000313" key="2">
    <source>
        <dbReference type="EMBL" id="KIJ44201.1"/>
    </source>
</evidence>
<dbReference type="AlphaFoldDB" id="A0A0C9W007"/>
<reference evidence="2 3" key="1">
    <citation type="submission" date="2014-06" db="EMBL/GenBank/DDBJ databases">
        <title>Evolutionary Origins and Diversification of the Mycorrhizal Mutualists.</title>
        <authorList>
            <consortium name="DOE Joint Genome Institute"/>
            <consortium name="Mycorrhizal Genomics Consortium"/>
            <person name="Kohler A."/>
            <person name="Kuo A."/>
            <person name="Nagy L.G."/>
            <person name="Floudas D."/>
            <person name="Copeland A."/>
            <person name="Barry K.W."/>
            <person name="Cichocki N."/>
            <person name="Veneault-Fourrey C."/>
            <person name="LaButti K."/>
            <person name="Lindquist E.A."/>
            <person name="Lipzen A."/>
            <person name="Lundell T."/>
            <person name="Morin E."/>
            <person name="Murat C."/>
            <person name="Riley R."/>
            <person name="Ohm R."/>
            <person name="Sun H."/>
            <person name="Tunlid A."/>
            <person name="Henrissat B."/>
            <person name="Grigoriev I.V."/>
            <person name="Hibbett D.S."/>
            <person name="Martin F."/>
        </authorList>
    </citation>
    <scope>NUCLEOTIDE SEQUENCE [LARGE SCALE GENOMIC DNA]</scope>
    <source>
        <strain evidence="2 3">SS14</strain>
    </source>
</reference>
<proteinExistence type="predicted"/>
<keyword evidence="3" id="KW-1185">Reference proteome</keyword>
<sequence length="207" mass="23123">MPLLARCPMQKAQLQPPKIYPQNPRKRLRPPKGHQRETEEAKPVKRAKKQESINEKAGCRGPSTCQTEPRHCSKVPSTIPPPTTQGSPLLLTVLPVFTVYLQYVQASTEEEYRILFIFNGGHDSAVTSVYPVVPLVIIIKVPNSLYASLIWASKDALCRGVGSRIRRRRGGWKVIGFLDDAGYEATDTSASWRDAASIRHPLRISQP</sequence>